<feature type="compositionally biased region" description="Polar residues" evidence="1">
    <location>
        <begin position="279"/>
        <end position="288"/>
    </location>
</feature>
<dbReference type="Proteomes" id="UP000319663">
    <property type="component" value="Unassembled WGS sequence"/>
</dbReference>
<dbReference type="AlphaFoldDB" id="A0A507QIM7"/>
<feature type="region of interest" description="Disordered" evidence="1">
    <location>
        <begin position="399"/>
        <end position="467"/>
    </location>
</feature>
<feature type="compositionally biased region" description="Low complexity" evidence="1">
    <location>
        <begin position="1038"/>
        <end position="1048"/>
    </location>
</feature>
<feature type="region of interest" description="Disordered" evidence="1">
    <location>
        <begin position="729"/>
        <end position="779"/>
    </location>
</feature>
<feature type="compositionally biased region" description="Basic and acidic residues" evidence="1">
    <location>
        <begin position="139"/>
        <end position="152"/>
    </location>
</feature>
<feature type="region of interest" description="Disordered" evidence="1">
    <location>
        <begin position="1"/>
        <end position="184"/>
    </location>
</feature>
<proteinExistence type="predicted"/>
<evidence type="ECO:0000256" key="1">
    <source>
        <dbReference type="SAM" id="MobiDB-lite"/>
    </source>
</evidence>
<gene>
    <name evidence="2" type="ORF">MPDQ_003547</name>
</gene>
<feature type="compositionally biased region" description="Polar residues" evidence="1">
    <location>
        <begin position="155"/>
        <end position="169"/>
    </location>
</feature>
<reference evidence="2 3" key="1">
    <citation type="submission" date="2019-06" db="EMBL/GenBank/DDBJ databases">
        <title>Wine fermentation using esterase from Monascus purpureus.</title>
        <authorList>
            <person name="Geng C."/>
            <person name="Zhang Y."/>
        </authorList>
    </citation>
    <scope>NUCLEOTIDE SEQUENCE [LARGE SCALE GENOMIC DNA]</scope>
    <source>
        <strain evidence="2">HQ1</strain>
    </source>
</reference>
<dbReference type="OrthoDB" id="5408302at2759"/>
<feature type="compositionally biased region" description="Low complexity" evidence="1">
    <location>
        <begin position="73"/>
        <end position="88"/>
    </location>
</feature>
<feature type="region of interest" description="Disordered" evidence="1">
    <location>
        <begin position="274"/>
        <end position="301"/>
    </location>
</feature>
<feature type="compositionally biased region" description="Basic and acidic residues" evidence="1">
    <location>
        <begin position="407"/>
        <end position="418"/>
    </location>
</feature>
<feature type="region of interest" description="Disordered" evidence="1">
    <location>
        <begin position="196"/>
        <end position="215"/>
    </location>
</feature>
<feature type="compositionally biased region" description="Basic and acidic residues" evidence="1">
    <location>
        <begin position="1086"/>
        <end position="1096"/>
    </location>
</feature>
<feature type="compositionally biased region" description="Basic and acidic residues" evidence="1">
    <location>
        <begin position="491"/>
        <end position="501"/>
    </location>
</feature>
<feature type="compositionally biased region" description="Low complexity" evidence="1">
    <location>
        <begin position="449"/>
        <end position="463"/>
    </location>
</feature>
<feature type="region of interest" description="Disordered" evidence="1">
    <location>
        <begin position="1003"/>
        <end position="1096"/>
    </location>
</feature>
<feature type="region of interest" description="Disordered" evidence="1">
    <location>
        <begin position="491"/>
        <end position="515"/>
    </location>
</feature>
<evidence type="ECO:0000313" key="3">
    <source>
        <dbReference type="Proteomes" id="UP000319663"/>
    </source>
</evidence>
<comment type="caution">
    <text evidence="2">The sequence shown here is derived from an EMBL/GenBank/DDBJ whole genome shotgun (WGS) entry which is preliminary data.</text>
</comment>
<dbReference type="STRING" id="5098.A0A507QIM7"/>
<name>A0A507QIM7_MONPU</name>
<feature type="region of interest" description="Disordered" evidence="1">
    <location>
        <begin position="817"/>
        <end position="843"/>
    </location>
</feature>
<feature type="region of interest" description="Disordered" evidence="1">
    <location>
        <begin position="608"/>
        <end position="632"/>
    </location>
</feature>
<dbReference type="EMBL" id="VIFY01000222">
    <property type="protein sequence ID" value="TQB68379.1"/>
    <property type="molecule type" value="Genomic_DNA"/>
</dbReference>
<accession>A0A507QIM7</accession>
<feature type="region of interest" description="Disordered" evidence="1">
    <location>
        <begin position="648"/>
        <end position="668"/>
    </location>
</feature>
<evidence type="ECO:0000313" key="2">
    <source>
        <dbReference type="EMBL" id="TQB68379.1"/>
    </source>
</evidence>
<keyword evidence="3" id="KW-1185">Reference proteome</keyword>
<organism evidence="2 3">
    <name type="scientific">Monascus purpureus</name>
    <name type="common">Red mold</name>
    <name type="synonym">Monascus anka</name>
    <dbReference type="NCBI Taxonomy" id="5098"/>
    <lineage>
        <taxon>Eukaryota</taxon>
        <taxon>Fungi</taxon>
        <taxon>Dikarya</taxon>
        <taxon>Ascomycota</taxon>
        <taxon>Pezizomycotina</taxon>
        <taxon>Eurotiomycetes</taxon>
        <taxon>Eurotiomycetidae</taxon>
        <taxon>Eurotiales</taxon>
        <taxon>Aspergillaceae</taxon>
        <taxon>Monascus</taxon>
    </lineage>
</organism>
<feature type="compositionally biased region" description="Low complexity" evidence="1">
    <location>
        <begin position="24"/>
        <end position="37"/>
    </location>
</feature>
<feature type="compositionally biased region" description="Polar residues" evidence="1">
    <location>
        <begin position="817"/>
        <end position="830"/>
    </location>
</feature>
<sequence length="1096" mass="118569">MPTSTVFSYLRRERHRSSASLVNPSASQQRRQSSSPAKENKKRRSTSSSPATRQIPANSTSSPLATTVDQSTAVPAVSSENESENPPSFDTDKRNNNNNHNHNRNNNNENDRAGTTSGSNVSSSSPTTRSAPAPSSADKLYRPHSSPEERASGEIASNTPISNQSQTVPDQDYAEIDSSKSSTPFRLSFPRAILKAQTHSEGQKRSPTPIGLSTTTSHFRFKSSVEGELGYKDKDKDKTVSSREVLTEHAHHKSGKGVLQLLNPMSLLARRRSSHIAGSRTTDTNTRYPGSVPAIPEDYDPRIRGNIVHDFSAPRPRRNVSSAATLQRSDANWFWDSKTNSSESQGPNSRRSRQHLPAFKENFDDDENALQVENKGYLNSELLTNQLRPEDERSIPVFARNLPSRIPDSEEIGKDRETTAVVSESLPASQEEGLATQEKAPDDAEDATQPQSQPQLQLPSGLPKRFKSDASRFSFDMNGLGSSVEEKLLEEKHKKKQEAARQAKAQLGEEDNDRDCDFDDFDSGMFDEMDYLEEKIPGVNVDADEDDNSYDFPGAGNALRNPLYSTGLSPDISTFLNPVNSNLAALSILQDTSQNDGVANANANASSEVAGFSPGQCSVSPMDSGHDGLSDQADIQSQDTIEQNISVESQRDGEGGATELGTSQWNNDDDDLYFDDGEFDDLKADDVGGPFDESIFDDETSHLYDRNTPAARLAAERLKGADAALERISESEVAPEEDPLEGLKNAPSMASEFRRSFVGSHGQTSERPPNSGPSYAHGGVLSEQNLAAFHDALAKAASEANTTNGRFGRAVGISGQSVDQESVNETSHTLGSHPGLVSDDSRSQVPDVTGLDDVFEHVNYDEMDDDNAFYDDPIIAAANAEALENDDEGFYGQEFGFYPQAPASWNSELTNGGYFGPRGTEGISRSHSGRGKFQEPSLTPITERSEWSTRNSIASLSAFGLSHPQANSPGPGLAQLVDMGHNIDDEMSLSTLLKFRREAWSGSDGSLSSGANSPPPPGPASAPYMCSNRSPSSVAPHSYSRSVSMSLSMADGEDPSPGLLESRMGGYRSSWAGPGADSNTVCFNKNTDDNGETKSI</sequence>
<protein>
    <submittedName>
        <fullName evidence="2">Uncharacterized protein</fullName>
    </submittedName>
</protein>
<feature type="compositionally biased region" description="Polar residues" evidence="1">
    <location>
        <begin position="46"/>
        <end position="72"/>
    </location>
</feature>
<feature type="compositionally biased region" description="Low complexity" evidence="1">
    <location>
        <begin position="96"/>
        <end position="137"/>
    </location>
</feature>